<reference evidence="1 2" key="1">
    <citation type="submission" date="2017-08" db="EMBL/GenBank/DDBJ databases">
        <authorList>
            <person name="Chaillou S."/>
        </authorList>
    </citation>
    <scope>NUCLEOTIDE SEQUENCE [LARGE SCALE GENOMIC DNA]</scope>
    <source>
        <strain evidence="1 2">MFPA15A1205</strain>
    </source>
</reference>
<dbReference type="AlphaFoldDB" id="A0AAX2HCN3"/>
<sequence length="293" mass="33362">MMISSTFLQRLREVKVNAERSVSATYAVDPTLFTPVQFHARALLGYSVNGICAWFIKHLGVSIAQQVSEHCQSMVVVGCEIDYIRPFDFFEVDEFTAILEKVRVRQSSSLLEFFQVFTAGGHEFARVVTRWKIVRLEGDAALSAVSGNMSESLLKRFKSVELDSLPIQRILPLKVVEIENLGQLYVQGSYNQTLHRHQCEVADQWAFHELTALTAQMRERVVLSASSSEYPMGEILGRPIKQITMELSCPVFLFEEMLLETNVYLLEAQWVFLHRIYNLDRAKALAATVIESF</sequence>
<proteinExistence type="predicted"/>
<protein>
    <recommendedName>
        <fullName evidence="3">Acyl-CoA thioesterase</fullName>
    </recommendedName>
</protein>
<evidence type="ECO:0000313" key="1">
    <source>
        <dbReference type="EMBL" id="SOB54463.1"/>
    </source>
</evidence>
<dbReference type="Proteomes" id="UP000219564">
    <property type="component" value="Unassembled WGS sequence"/>
</dbReference>
<evidence type="ECO:0000313" key="2">
    <source>
        <dbReference type="Proteomes" id="UP000219564"/>
    </source>
</evidence>
<comment type="caution">
    <text evidence="1">The sequence shown here is derived from an EMBL/GenBank/DDBJ whole genome shotgun (WGS) entry which is preliminary data.</text>
</comment>
<evidence type="ECO:0008006" key="3">
    <source>
        <dbReference type="Google" id="ProtNLM"/>
    </source>
</evidence>
<name>A0AAX2HCN3_9PSED</name>
<organism evidence="1 2">
    <name type="scientific">Pseudomonas lundensis</name>
    <dbReference type="NCBI Taxonomy" id="86185"/>
    <lineage>
        <taxon>Bacteria</taxon>
        <taxon>Pseudomonadati</taxon>
        <taxon>Pseudomonadota</taxon>
        <taxon>Gammaproteobacteria</taxon>
        <taxon>Pseudomonadales</taxon>
        <taxon>Pseudomonadaceae</taxon>
        <taxon>Pseudomonas</taxon>
    </lineage>
</organism>
<dbReference type="RefSeq" id="WP_143520734.1">
    <property type="nucleotide sequence ID" value="NZ_OBKZ01000047.1"/>
</dbReference>
<dbReference type="EMBL" id="OBKZ01000047">
    <property type="protein sequence ID" value="SOB54463.1"/>
    <property type="molecule type" value="Genomic_DNA"/>
</dbReference>
<accession>A0AAX2HCN3</accession>
<gene>
    <name evidence="1" type="ORF">PLUA15_510007</name>
</gene>